<name>A0A3G9G8W1_9CAUL</name>
<dbReference type="AlphaFoldDB" id="A0A3G9G8W1"/>
<keyword evidence="2" id="KW-0808">Transferase</keyword>
<evidence type="ECO:0000313" key="3">
    <source>
        <dbReference type="Proteomes" id="UP000278756"/>
    </source>
</evidence>
<dbReference type="Gene3D" id="3.40.630.30">
    <property type="match status" value="1"/>
</dbReference>
<dbReference type="CDD" id="cd04301">
    <property type="entry name" value="NAT_SF"/>
    <property type="match status" value="1"/>
</dbReference>
<protein>
    <submittedName>
        <fullName evidence="2">Phosphinothricin N-acetyltransferase</fullName>
    </submittedName>
</protein>
<reference evidence="3" key="1">
    <citation type="journal article" date="2017" name="Biotechnol. Biofuels">
        <title>Evaluation of environmental bacterial communities as a factor affecting the growth of duckweed Lemna minor.</title>
        <authorList>
            <person name="Ishizawa H."/>
            <person name="Kuroda M."/>
            <person name="Morikawa M."/>
            <person name="Ike M."/>
        </authorList>
    </citation>
    <scope>NUCLEOTIDE SEQUENCE [LARGE SCALE GENOMIC DNA]</scope>
    <source>
        <strain evidence="3">M6</strain>
    </source>
</reference>
<evidence type="ECO:0000313" key="2">
    <source>
        <dbReference type="EMBL" id="BBF82381.1"/>
    </source>
</evidence>
<dbReference type="PROSITE" id="PS51186">
    <property type="entry name" value="GNAT"/>
    <property type="match status" value="1"/>
</dbReference>
<dbReference type="PANTHER" id="PTHR43072:SF8">
    <property type="entry name" value="ACYLTRANSFERASE FABY-RELATED"/>
    <property type="match status" value="1"/>
</dbReference>
<dbReference type="RefSeq" id="WP_126423972.1">
    <property type="nucleotide sequence ID" value="NZ_AP018828.1"/>
</dbReference>
<sequence length="181" mass="19722">MTDIRPAEAADFPAIAEIYEDGVLNGTGTFDIVPPGEDAMRARWQELRDMNLPYLVATEGDSVIGYAYASPFRARIAYRYGVEDSIYVHPAHKGKGVGKALLSALMAASTEAGFYAMYAVIGDAENTGSIRLHEQAGFEHTGKLPKAGYKFDRWLDVIFMSKPLRPTDGPAQGMGWAANEV</sequence>
<dbReference type="SUPFAM" id="SSF55729">
    <property type="entry name" value="Acyl-CoA N-acyltransferases (Nat)"/>
    <property type="match status" value="1"/>
</dbReference>
<organism evidence="2 3">
    <name type="scientific">Asticcacaulis excentricus</name>
    <dbReference type="NCBI Taxonomy" id="78587"/>
    <lineage>
        <taxon>Bacteria</taxon>
        <taxon>Pseudomonadati</taxon>
        <taxon>Pseudomonadota</taxon>
        <taxon>Alphaproteobacteria</taxon>
        <taxon>Caulobacterales</taxon>
        <taxon>Caulobacteraceae</taxon>
        <taxon>Asticcacaulis</taxon>
    </lineage>
</organism>
<evidence type="ECO:0000259" key="1">
    <source>
        <dbReference type="PROSITE" id="PS51186"/>
    </source>
</evidence>
<dbReference type="Proteomes" id="UP000278756">
    <property type="component" value="Chromosome 2"/>
</dbReference>
<dbReference type="PANTHER" id="PTHR43072">
    <property type="entry name" value="N-ACETYLTRANSFERASE"/>
    <property type="match status" value="1"/>
</dbReference>
<dbReference type="GO" id="GO:0016747">
    <property type="term" value="F:acyltransferase activity, transferring groups other than amino-acyl groups"/>
    <property type="evidence" value="ECO:0007669"/>
    <property type="project" value="InterPro"/>
</dbReference>
<dbReference type="EMBL" id="AP018828">
    <property type="protein sequence ID" value="BBF82381.1"/>
    <property type="molecule type" value="Genomic_DNA"/>
</dbReference>
<proteinExistence type="predicted"/>
<dbReference type="InterPro" id="IPR000182">
    <property type="entry name" value="GNAT_dom"/>
</dbReference>
<dbReference type="Pfam" id="PF00583">
    <property type="entry name" value="Acetyltransf_1"/>
    <property type="match status" value="1"/>
</dbReference>
<reference evidence="3" key="2">
    <citation type="journal article" date="2017" name="Plant Physiol. Biochem.">
        <title>Differential oxidative and antioxidative response of duckweed Lemna minor toward plant growth promoting/inhibiting bacteria.</title>
        <authorList>
            <person name="Ishizawa H."/>
            <person name="Kuroda M."/>
            <person name="Morikawa M."/>
            <person name="Ike M."/>
        </authorList>
    </citation>
    <scope>NUCLEOTIDE SEQUENCE [LARGE SCALE GENOMIC DNA]</scope>
    <source>
        <strain evidence="3">M6</strain>
    </source>
</reference>
<gene>
    <name evidence="2" type="ORF">EM6_3018</name>
</gene>
<feature type="domain" description="N-acetyltransferase" evidence="1">
    <location>
        <begin position="2"/>
        <end position="165"/>
    </location>
</feature>
<dbReference type="OrthoDB" id="5459937at2"/>
<dbReference type="InterPro" id="IPR016181">
    <property type="entry name" value="Acyl_CoA_acyltransferase"/>
</dbReference>
<accession>A0A3G9G8W1</accession>